<sequence>MLSGVKLPNDYTGVLIANGRGTASGTDLVCDACQWAHKGCSVGIAYCYCLFANRFHAPLNWARQDPLRSSPVLKRPSDTLLNSLVPLLPLRGMLVLQVVVVFPRGFLVEPCAPGSRSSPHKLGHTGKDSQPSVPPPPPPPRVRVVHGPTIRIPPPAQPLAPPACLPAPSIPLQVGDIVIPPGSDLAHELKVYEATEAQAAAASQAMLLKEWEAAHLAAAATKRCLEAEQRHKDQWAVKEHWKEGVAAGVQHQQSQHSESSTTRSLTSRVAQSRLGMRVTPPTLVVAPPEFPSGAPTTLSPLTALLPPWSPPWFLEHPGLDGAAYHRAHANIASSCDPAVNNLREAYGDSHHLALPHLVCWEPLVKAYKALVVPGYPSSRPKQGLRLGTPPSSYTTCWALANCFINEPVLQKILPVLCTKVTWILSQLGGSYSLDGASKTNALLCVKVEHYCQELSQLSNAFQRLESARPTSFLAEVVLHVEFLV</sequence>
<dbReference type="Proteomes" id="UP000799118">
    <property type="component" value="Unassembled WGS sequence"/>
</dbReference>
<organism evidence="2 3">
    <name type="scientific">Gymnopus androsaceus JB14</name>
    <dbReference type="NCBI Taxonomy" id="1447944"/>
    <lineage>
        <taxon>Eukaryota</taxon>
        <taxon>Fungi</taxon>
        <taxon>Dikarya</taxon>
        <taxon>Basidiomycota</taxon>
        <taxon>Agaricomycotina</taxon>
        <taxon>Agaricomycetes</taxon>
        <taxon>Agaricomycetidae</taxon>
        <taxon>Agaricales</taxon>
        <taxon>Marasmiineae</taxon>
        <taxon>Omphalotaceae</taxon>
        <taxon>Gymnopus</taxon>
    </lineage>
</organism>
<keyword evidence="3" id="KW-1185">Reference proteome</keyword>
<evidence type="ECO:0000313" key="2">
    <source>
        <dbReference type="EMBL" id="KAE9402099.1"/>
    </source>
</evidence>
<name>A0A6A4HUG6_9AGAR</name>
<feature type="region of interest" description="Disordered" evidence="1">
    <location>
        <begin position="246"/>
        <end position="272"/>
    </location>
</feature>
<evidence type="ECO:0000313" key="3">
    <source>
        <dbReference type="Proteomes" id="UP000799118"/>
    </source>
</evidence>
<reference evidence="2" key="1">
    <citation type="journal article" date="2019" name="Environ. Microbiol.">
        <title>Fungal ecological strategies reflected in gene transcription - a case study of two litter decomposers.</title>
        <authorList>
            <person name="Barbi F."/>
            <person name="Kohler A."/>
            <person name="Barry K."/>
            <person name="Baskaran P."/>
            <person name="Daum C."/>
            <person name="Fauchery L."/>
            <person name="Ihrmark K."/>
            <person name="Kuo A."/>
            <person name="LaButti K."/>
            <person name="Lipzen A."/>
            <person name="Morin E."/>
            <person name="Grigoriev I.V."/>
            <person name="Henrissat B."/>
            <person name="Lindahl B."/>
            <person name="Martin F."/>
        </authorList>
    </citation>
    <scope>NUCLEOTIDE SEQUENCE</scope>
    <source>
        <strain evidence="2">JB14</strain>
    </source>
</reference>
<proteinExistence type="predicted"/>
<feature type="region of interest" description="Disordered" evidence="1">
    <location>
        <begin position="114"/>
        <end position="141"/>
    </location>
</feature>
<gene>
    <name evidence="2" type="ORF">BT96DRAFT_991441</name>
</gene>
<evidence type="ECO:0000256" key="1">
    <source>
        <dbReference type="SAM" id="MobiDB-lite"/>
    </source>
</evidence>
<accession>A0A6A4HUG6</accession>
<dbReference type="AlphaFoldDB" id="A0A6A4HUG6"/>
<protein>
    <submittedName>
        <fullName evidence="2">Uncharacterized protein</fullName>
    </submittedName>
</protein>
<feature type="compositionally biased region" description="Pro residues" evidence="1">
    <location>
        <begin position="132"/>
        <end position="141"/>
    </location>
</feature>
<feature type="compositionally biased region" description="Low complexity" evidence="1">
    <location>
        <begin position="250"/>
        <end position="268"/>
    </location>
</feature>
<dbReference type="EMBL" id="ML769438">
    <property type="protein sequence ID" value="KAE9402099.1"/>
    <property type="molecule type" value="Genomic_DNA"/>
</dbReference>